<keyword evidence="2" id="KW-1185">Reference proteome</keyword>
<protein>
    <recommendedName>
        <fullName evidence="3">4-oxalocrotonate tautomerase</fullName>
    </recommendedName>
</protein>
<name>A0A6V6Z056_9FLAO</name>
<evidence type="ECO:0000313" key="2">
    <source>
        <dbReference type="Proteomes" id="UP000530060"/>
    </source>
</evidence>
<organism evidence="1 2">
    <name type="scientific">Flavobacterium salmonis</name>
    <dbReference type="NCBI Taxonomy" id="2654844"/>
    <lineage>
        <taxon>Bacteria</taxon>
        <taxon>Pseudomonadati</taxon>
        <taxon>Bacteroidota</taxon>
        <taxon>Flavobacteriia</taxon>
        <taxon>Flavobacteriales</taxon>
        <taxon>Flavobacteriaceae</taxon>
        <taxon>Flavobacterium</taxon>
    </lineage>
</organism>
<reference evidence="1 2" key="1">
    <citation type="submission" date="2020-06" db="EMBL/GenBank/DDBJ databases">
        <authorList>
            <person name="Criscuolo A."/>
        </authorList>
    </citation>
    <scope>NUCLEOTIDE SEQUENCE [LARGE SCALE GENOMIC DNA]</scope>
    <source>
        <strain evidence="2">CIP 111411</strain>
    </source>
</reference>
<dbReference type="Gene3D" id="3.30.429.10">
    <property type="entry name" value="Macrophage Migration Inhibitory Factor"/>
    <property type="match status" value="1"/>
</dbReference>
<proteinExistence type="predicted"/>
<dbReference type="RefSeq" id="WP_180909131.1">
    <property type="nucleotide sequence ID" value="NZ_CAIJDP010000069.1"/>
</dbReference>
<dbReference type="InterPro" id="IPR014347">
    <property type="entry name" value="Tautomerase/MIF_sf"/>
</dbReference>
<dbReference type="EMBL" id="CAIJDP010000069">
    <property type="protein sequence ID" value="CAD0005046.1"/>
    <property type="molecule type" value="Genomic_DNA"/>
</dbReference>
<comment type="caution">
    <text evidence="1">The sequence shown here is derived from an EMBL/GenBank/DDBJ whole genome shotgun (WGS) entry which is preliminary data.</text>
</comment>
<dbReference type="AlphaFoldDB" id="A0A6V6Z056"/>
<evidence type="ECO:0000313" key="1">
    <source>
        <dbReference type="EMBL" id="CAD0005046.1"/>
    </source>
</evidence>
<dbReference type="Proteomes" id="UP000530060">
    <property type="component" value="Unassembled WGS sequence"/>
</dbReference>
<evidence type="ECO:0008006" key="3">
    <source>
        <dbReference type="Google" id="ProtNLM"/>
    </source>
</evidence>
<dbReference type="SUPFAM" id="SSF55331">
    <property type="entry name" value="Tautomerase/MIF"/>
    <property type="match status" value="1"/>
</dbReference>
<accession>A0A6V6Z056</accession>
<gene>
    <name evidence="1" type="ORF">FLAT13_02547</name>
</gene>
<sequence>MLAIDLKVSGKENPALVKELVKTISSLTNQILHKKPEVTVVTVSFISDCLWFVNSESLAELKKNSFFLTIKISGSINLKDDKAKYIEALHNLLSELLGNVYPVSYSAIEEMKADAYGYEVLTIEYKIISNKISNFKKEDNL</sequence>